<organism evidence="1">
    <name type="scientific">Rhizophora mucronata</name>
    <name type="common">Asiatic mangrove</name>
    <dbReference type="NCBI Taxonomy" id="61149"/>
    <lineage>
        <taxon>Eukaryota</taxon>
        <taxon>Viridiplantae</taxon>
        <taxon>Streptophyta</taxon>
        <taxon>Embryophyta</taxon>
        <taxon>Tracheophyta</taxon>
        <taxon>Spermatophyta</taxon>
        <taxon>Magnoliopsida</taxon>
        <taxon>eudicotyledons</taxon>
        <taxon>Gunneridae</taxon>
        <taxon>Pentapetalae</taxon>
        <taxon>rosids</taxon>
        <taxon>fabids</taxon>
        <taxon>Malpighiales</taxon>
        <taxon>Rhizophoraceae</taxon>
        <taxon>Rhizophora</taxon>
    </lineage>
</organism>
<accession>A0A2P2LT86</accession>
<proteinExistence type="predicted"/>
<dbReference type="EMBL" id="GGEC01040698">
    <property type="protein sequence ID" value="MBX21182.1"/>
    <property type="molecule type" value="Transcribed_RNA"/>
</dbReference>
<name>A0A2P2LT86_RHIMU</name>
<evidence type="ECO:0000313" key="1">
    <source>
        <dbReference type="EMBL" id="MBX21182.1"/>
    </source>
</evidence>
<protein>
    <submittedName>
        <fullName evidence="1">Uncharacterized protein</fullName>
    </submittedName>
</protein>
<sequence>MHLDSCRSGFQNFKRLLWVSREQSSG</sequence>
<reference evidence="1" key="1">
    <citation type="submission" date="2018-02" db="EMBL/GenBank/DDBJ databases">
        <title>Rhizophora mucronata_Transcriptome.</title>
        <authorList>
            <person name="Meera S.P."/>
            <person name="Sreeshan A."/>
            <person name="Augustine A."/>
        </authorList>
    </citation>
    <scope>NUCLEOTIDE SEQUENCE</scope>
    <source>
        <tissue evidence="1">Leaf</tissue>
    </source>
</reference>
<dbReference type="AlphaFoldDB" id="A0A2P2LT86"/>